<sequence>MKSQLYKNTPKIEKLFSTEKSVEENPIQDDTIRIALSNTYLYLEKGQFEGSLELAQEAIQDFLDKNAATYTAYGQGFGLLQINDGRRDITPYGIDIPMMLEFCGIDQSTLSTQMGMK</sequence>
<name>A0A0W0SGT6_9GAMM</name>
<dbReference type="RefSeq" id="WP_058387265.1">
    <property type="nucleotide sequence ID" value="NZ_LNXW01000008.1"/>
</dbReference>
<dbReference type="AlphaFoldDB" id="A0A0W0SGT6"/>
<dbReference type="STRING" id="28084.Lche_0258"/>
<dbReference type="Proteomes" id="UP000054921">
    <property type="component" value="Unassembled WGS sequence"/>
</dbReference>
<comment type="caution">
    <text evidence="1">The sequence shown here is derived from an EMBL/GenBank/DDBJ whole genome shotgun (WGS) entry which is preliminary data.</text>
</comment>
<dbReference type="OrthoDB" id="5653658at2"/>
<evidence type="ECO:0000313" key="1">
    <source>
        <dbReference type="EMBL" id="KTC82578.1"/>
    </source>
</evidence>
<organism evidence="1 2">
    <name type="scientific">Legionella cherrii</name>
    <dbReference type="NCBI Taxonomy" id="28084"/>
    <lineage>
        <taxon>Bacteria</taxon>
        <taxon>Pseudomonadati</taxon>
        <taxon>Pseudomonadota</taxon>
        <taxon>Gammaproteobacteria</taxon>
        <taxon>Legionellales</taxon>
        <taxon>Legionellaceae</taxon>
        <taxon>Legionella</taxon>
    </lineage>
</organism>
<dbReference type="PATRIC" id="fig|28084.5.peg.274"/>
<dbReference type="EMBL" id="LNXW01000008">
    <property type="protein sequence ID" value="KTC82578.1"/>
    <property type="molecule type" value="Genomic_DNA"/>
</dbReference>
<protein>
    <submittedName>
        <fullName evidence="1">Uncharacterized protein</fullName>
    </submittedName>
</protein>
<accession>A0A0W0SGT6</accession>
<evidence type="ECO:0000313" key="2">
    <source>
        <dbReference type="Proteomes" id="UP000054921"/>
    </source>
</evidence>
<reference evidence="1 2" key="1">
    <citation type="submission" date="2015-11" db="EMBL/GenBank/DDBJ databases">
        <title>Genomic analysis of 38 Legionella species identifies large and diverse effector repertoires.</title>
        <authorList>
            <person name="Burstein D."/>
            <person name="Amaro F."/>
            <person name="Zusman T."/>
            <person name="Lifshitz Z."/>
            <person name="Cohen O."/>
            <person name="Gilbert J.A."/>
            <person name="Pupko T."/>
            <person name="Shuman H.A."/>
            <person name="Segal G."/>
        </authorList>
    </citation>
    <scope>NUCLEOTIDE SEQUENCE [LARGE SCALE GENOMIC DNA]</scope>
    <source>
        <strain evidence="1 2">ORW</strain>
    </source>
</reference>
<gene>
    <name evidence="1" type="ORF">Lche_0258</name>
</gene>
<proteinExistence type="predicted"/>